<dbReference type="EMBL" id="OZ021737">
    <property type="protein sequence ID" value="CAK9317988.1"/>
    <property type="molecule type" value="Genomic_DNA"/>
</dbReference>
<name>A0ABP0YBY1_9ROSI</name>
<evidence type="ECO:0000313" key="3">
    <source>
        <dbReference type="Proteomes" id="UP001642487"/>
    </source>
</evidence>
<sequence>MHLGYLPIPSLGKTRGKLQQESRFAWPRRSEISLPQFPRLEFVENNLEDLKELWENLALEPRTEFARAYENIADLMYANISTQALQALQFTPFVQGLEDWDFSYESDEKSAKVCEAVEAWKFVRSMKSLRHCEGTTEQYDNWRAARVGIEIAQESTNPSMEIFWKNENHEKDLERLKQMNQVLATENEELRAEVRRLVQQATSAQRQLEEATRCLQRQPELEKERDSLNIEAIHMKKKNKRLLRDVDVLHNEVETQRSTSKSYNKSWRE</sequence>
<protein>
    <submittedName>
        <fullName evidence="2">Uncharacterized protein</fullName>
    </submittedName>
</protein>
<gene>
    <name evidence="2" type="ORF">CITCOLO1_LOCUS9941</name>
</gene>
<feature type="coiled-coil region" evidence="1">
    <location>
        <begin position="166"/>
        <end position="218"/>
    </location>
</feature>
<dbReference type="PANTHER" id="PTHR48200">
    <property type="entry name" value="PROTEIN, PUTATIVE-RELATED"/>
    <property type="match status" value="1"/>
</dbReference>
<accession>A0ABP0YBY1</accession>
<keyword evidence="1" id="KW-0175">Coiled coil</keyword>
<dbReference type="PANTHER" id="PTHR48200:SF1">
    <property type="entry name" value="AMINOTRANSFERASE-LIKE PLANT MOBILE DOMAIN-CONTAINING PROTEIN"/>
    <property type="match status" value="1"/>
</dbReference>
<evidence type="ECO:0000256" key="1">
    <source>
        <dbReference type="SAM" id="Coils"/>
    </source>
</evidence>
<reference evidence="2 3" key="1">
    <citation type="submission" date="2024-03" db="EMBL/GenBank/DDBJ databases">
        <authorList>
            <person name="Gkanogiannis A."/>
            <person name="Becerra Lopez-Lavalle L."/>
        </authorList>
    </citation>
    <scope>NUCLEOTIDE SEQUENCE [LARGE SCALE GENOMIC DNA]</scope>
</reference>
<evidence type="ECO:0000313" key="2">
    <source>
        <dbReference type="EMBL" id="CAK9317988.1"/>
    </source>
</evidence>
<organism evidence="2 3">
    <name type="scientific">Citrullus colocynthis</name>
    <name type="common">colocynth</name>
    <dbReference type="NCBI Taxonomy" id="252529"/>
    <lineage>
        <taxon>Eukaryota</taxon>
        <taxon>Viridiplantae</taxon>
        <taxon>Streptophyta</taxon>
        <taxon>Embryophyta</taxon>
        <taxon>Tracheophyta</taxon>
        <taxon>Spermatophyta</taxon>
        <taxon>Magnoliopsida</taxon>
        <taxon>eudicotyledons</taxon>
        <taxon>Gunneridae</taxon>
        <taxon>Pentapetalae</taxon>
        <taxon>rosids</taxon>
        <taxon>fabids</taxon>
        <taxon>Cucurbitales</taxon>
        <taxon>Cucurbitaceae</taxon>
        <taxon>Benincaseae</taxon>
        <taxon>Citrullus</taxon>
    </lineage>
</organism>
<proteinExistence type="predicted"/>
<keyword evidence="3" id="KW-1185">Reference proteome</keyword>
<dbReference type="Proteomes" id="UP001642487">
    <property type="component" value="Chromosome 3"/>
</dbReference>